<organism evidence="4 5">
    <name type="scientific">Nocardioides faecalis</name>
    <dbReference type="NCBI Taxonomy" id="2803858"/>
    <lineage>
        <taxon>Bacteria</taxon>
        <taxon>Bacillati</taxon>
        <taxon>Actinomycetota</taxon>
        <taxon>Actinomycetes</taxon>
        <taxon>Propionibacteriales</taxon>
        <taxon>Nocardioidaceae</taxon>
        <taxon>Nocardioides</taxon>
    </lineage>
</organism>
<evidence type="ECO:0000313" key="4">
    <source>
        <dbReference type="EMBL" id="MBM9461177.1"/>
    </source>
</evidence>
<evidence type="ECO:0000259" key="3">
    <source>
        <dbReference type="Pfam" id="PF00496"/>
    </source>
</evidence>
<dbReference type="PIRSF" id="PIRSF002741">
    <property type="entry name" value="MppA"/>
    <property type="match status" value="1"/>
</dbReference>
<evidence type="ECO:0000256" key="2">
    <source>
        <dbReference type="SAM" id="SignalP"/>
    </source>
</evidence>
<dbReference type="Gene3D" id="3.90.76.10">
    <property type="entry name" value="Dipeptide-binding Protein, Domain 1"/>
    <property type="match status" value="1"/>
</dbReference>
<feature type="domain" description="Solute-binding protein family 5" evidence="3">
    <location>
        <begin position="86"/>
        <end position="424"/>
    </location>
</feature>
<reference evidence="4" key="1">
    <citation type="submission" date="2021-01" db="EMBL/GenBank/DDBJ databases">
        <title>Novel species in genus Nocardioides.</title>
        <authorList>
            <person name="Zhang G."/>
        </authorList>
    </citation>
    <scope>NUCLEOTIDE SEQUENCE</scope>
    <source>
        <strain evidence="4">Zg-536</strain>
    </source>
</reference>
<dbReference type="GO" id="GO:0015833">
    <property type="term" value="P:peptide transport"/>
    <property type="evidence" value="ECO:0007669"/>
    <property type="project" value="TreeGrafter"/>
</dbReference>
<keyword evidence="1 2" id="KW-0732">Signal</keyword>
<dbReference type="PROSITE" id="PS51257">
    <property type="entry name" value="PROKAR_LIPOPROTEIN"/>
    <property type="match status" value="1"/>
</dbReference>
<dbReference type="EMBL" id="JAERTX010000014">
    <property type="protein sequence ID" value="MBM9461177.1"/>
    <property type="molecule type" value="Genomic_DNA"/>
</dbReference>
<dbReference type="PANTHER" id="PTHR30290:SF38">
    <property type="entry name" value="D,D-DIPEPTIDE-BINDING PERIPLASMIC PROTEIN DDPA-RELATED"/>
    <property type="match status" value="1"/>
</dbReference>
<dbReference type="Gene3D" id="3.10.105.10">
    <property type="entry name" value="Dipeptide-binding Protein, Domain 3"/>
    <property type="match status" value="1"/>
</dbReference>
<evidence type="ECO:0000313" key="5">
    <source>
        <dbReference type="Proteomes" id="UP000663791"/>
    </source>
</evidence>
<dbReference type="InterPro" id="IPR030678">
    <property type="entry name" value="Peptide/Ni-bd"/>
</dbReference>
<protein>
    <submittedName>
        <fullName evidence="4">ABC transporter substrate-binding protein</fullName>
    </submittedName>
</protein>
<dbReference type="Proteomes" id="UP000663791">
    <property type="component" value="Unassembled WGS sequence"/>
</dbReference>
<dbReference type="GO" id="GO:1904680">
    <property type="term" value="F:peptide transmembrane transporter activity"/>
    <property type="evidence" value="ECO:0007669"/>
    <property type="project" value="TreeGrafter"/>
</dbReference>
<dbReference type="PANTHER" id="PTHR30290">
    <property type="entry name" value="PERIPLASMIC BINDING COMPONENT OF ABC TRANSPORTER"/>
    <property type="match status" value="1"/>
</dbReference>
<name>A0A938Y2V8_9ACTN</name>
<dbReference type="GO" id="GO:0042597">
    <property type="term" value="C:periplasmic space"/>
    <property type="evidence" value="ECO:0007669"/>
    <property type="project" value="UniProtKB-ARBA"/>
</dbReference>
<dbReference type="CDD" id="cd00995">
    <property type="entry name" value="PBP2_NikA_DppA_OppA_like"/>
    <property type="match status" value="1"/>
</dbReference>
<evidence type="ECO:0000256" key="1">
    <source>
        <dbReference type="ARBA" id="ARBA00022729"/>
    </source>
</evidence>
<accession>A0A938Y2V8</accession>
<feature type="signal peptide" evidence="2">
    <location>
        <begin position="1"/>
        <end position="27"/>
    </location>
</feature>
<dbReference type="InterPro" id="IPR000914">
    <property type="entry name" value="SBP_5_dom"/>
</dbReference>
<dbReference type="InterPro" id="IPR039424">
    <property type="entry name" value="SBP_5"/>
</dbReference>
<comment type="caution">
    <text evidence="4">The sequence shown here is derived from an EMBL/GenBank/DDBJ whole genome shotgun (WGS) entry which is preliminary data.</text>
</comment>
<proteinExistence type="predicted"/>
<dbReference type="Pfam" id="PF00496">
    <property type="entry name" value="SBP_bac_5"/>
    <property type="match status" value="1"/>
</dbReference>
<dbReference type="SUPFAM" id="SSF53850">
    <property type="entry name" value="Periplasmic binding protein-like II"/>
    <property type="match status" value="1"/>
</dbReference>
<dbReference type="GO" id="GO:0043190">
    <property type="term" value="C:ATP-binding cassette (ABC) transporter complex"/>
    <property type="evidence" value="ECO:0007669"/>
    <property type="project" value="InterPro"/>
</dbReference>
<dbReference type="Gene3D" id="3.40.190.10">
    <property type="entry name" value="Periplasmic binding protein-like II"/>
    <property type="match status" value="1"/>
</dbReference>
<feature type="chain" id="PRO_5037359367" evidence="2">
    <location>
        <begin position="28"/>
        <end position="504"/>
    </location>
</feature>
<keyword evidence="5" id="KW-1185">Reference proteome</keyword>
<dbReference type="RefSeq" id="WP_205292494.1">
    <property type="nucleotide sequence ID" value="NZ_CP074406.1"/>
</dbReference>
<dbReference type="AlphaFoldDB" id="A0A938Y2V8"/>
<sequence length="504" mass="53706">MIKNRVGSRRLVAAAAVLTMTALGLSACGSDDNDASGDGGPVRALLYAQPTTLDPVVGARTAASVWSTMLEPLIDADDDLELVDTGIITSWERTDPTTWTFKVREGIEFTNGEKADAAAVANSILLNRDTDAAILKSYFANVKTVEAPDATTVVVTTEKPQYNLADLLSNVFLVPAKYYEEKGSEGFAAAPVGTGPYVLDEVAAGRSISVKVNPDYWGEEPENEGVEFTWSNEPSQRLALLQSESVDIALDLPQAQAEQAEKAGLKTTTVDTAMKIIAFLESNKAPFDDPQLREAAALAIDREAIAEGIFDGNVIPDGGLLNIKPGSEPAEQVDADPAKAKSLVKGSPEVPITYPAGQYVNIDEVAQAIGGSLEAAGFKVKYNPVDYGTLVKQIVGRQLNGIYFFAGVPNVAVPDFFASGFMKSVSITGNCPDPKMDELVASALEQDDAAAAAPIYEELNTLGVVEKHCYVPLYRMQHTYATQKDVSGMGFNALSAMDFTKVKS</sequence>
<gene>
    <name evidence="4" type="ORF">JK386_14845</name>
</gene>